<feature type="active site" evidence="11">
    <location>
        <position position="98"/>
    </location>
</feature>
<sequence>MAYRQLWARARGSFFGDTTIRLLGLATWLPVVIWFQDHVAQPTRVTGASMYPFFNEDRNSTLANDFVLSWKWNAIEGLQKGMVVIFRSPFNPETIAIKRVIALEGEYVTTRAPHPSRVVLVPPGHIWVEGDGEPGETLDSNTYGPISMALVEGKAVWHLYPFRKFGRIKWEEYWPKSRY</sequence>
<feature type="active site" evidence="11">
    <location>
        <position position="49"/>
    </location>
</feature>
<keyword evidence="8" id="KW-1133">Transmembrane helix</keyword>
<dbReference type="GO" id="GO:0004252">
    <property type="term" value="F:serine-type endopeptidase activity"/>
    <property type="evidence" value="ECO:0007669"/>
    <property type="project" value="InterPro"/>
</dbReference>
<dbReference type="PANTHER" id="PTHR46041">
    <property type="entry name" value="MITOCHONDRIAL INNER MEMBRANE PROTEASE SUBUNIT 2"/>
    <property type="match status" value="1"/>
</dbReference>
<evidence type="ECO:0000256" key="7">
    <source>
        <dbReference type="ARBA" id="ARBA00022801"/>
    </source>
</evidence>
<evidence type="ECO:0000256" key="10">
    <source>
        <dbReference type="ARBA" id="ARBA00023136"/>
    </source>
</evidence>
<dbReference type="InterPro" id="IPR019533">
    <property type="entry name" value="Peptidase_S26"/>
</dbReference>
<dbReference type="GO" id="GO:0042720">
    <property type="term" value="C:mitochondrial inner membrane peptidase complex"/>
    <property type="evidence" value="ECO:0007669"/>
    <property type="project" value="InterPro"/>
</dbReference>
<dbReference type="PANTHER" id="PTHR46041:SF2">
    <property type="entry name" value="MITOCHONDRIAL INNER MEMBRANE PROTEASE SUBUNIT 2"/>
    <property type="match status" value="1"/>
</dbReference>
<evidence type="ECO:0000313" key="14">
    <source>
        <dbReference type="Proteomes" id="UP000186583"/>
    </source>
</evidence>
<evidence type="ECO:0000256" key="5">
    <source>
        <dbReference type="ARBA" id="ARBA00022692"/>
    </source>
</evidence>
<dbReference type="Gene3D" id="2.10.109.10">
    <property type="entry name" value="Umud Fragment, subunit A"/>
    <property type="match status" value="1"/>
</dbReference>
<gene>
    <name evidence="13" type="ORF">CCHL11_00495</name>
</gene>
<dbReference type="OrthoDB" id="9996127at2759"/>
<keyword evidence="6" id="KW-0999">Mitochondrion inner membrane</keyword>
<comment type="subcellular location">
    <subcellularLocation>
        <location evidence="1">Mitochondrion inner membrane</location>
        <topology evidence="1">Single-pass membrane protein</topology>
    </subcellularLocation>
</comment>
<keyword evidence="10" id="KW-0472">Membrane</keyword>
<dbReference type="GO" id="GO:0006627">
    <property type="term" value="P:protein processing involved in protein targeting to mitochondrion"/>
    <property type="evidence" value="ECO:0007669"/>
    <property type="project" value="InterPro"/>
</dbReference>
<dbReference type="EMBL" id="MPGH01000088">
    <property type="protein sequence ID" value="OLN87881.1"/>
    <property type="molecule type" value="Genomic_DNA"/>
</dbReference>
<comment type="similarity">
    <text evidence="2">Belongs to the peptidase S26 family. IMP2 subfamily.</text>
</comment>
<keyword evidence="7" id="KW-0378">Hydrolase</keyword>
<dbReference type="Pfam" id="PF10502">
    <property type="entry name" value="Peptidase_S26"/>
    <property type="match status" value="1"/>
</dbReference>
<dbReference type="InterPro" id="IPR036286">
    <property type="entry name" value="LexA/Signal_pep-like_sf"/>
</dbReference>
<keyword evidence="5" id="KW-0812">Transmembrane</keyword>
<evidence type="ECO:0000256" key="9">
    <source>
        <dbReference type="ARBA" id="ARBA00023128"/>
    </source>
</evidence>
<keyword evidence="4 13" id="KW-0645">Protease</keyword>
<dbReference type="GO" id="GO:0006465">
    <property type="term" value="P:signal peptide processing"/>
    <property type="evidence" value="ECO:0007669"/>
    <property type="project" value="InterPro"/>
</dbReference>
<evidence type="ECO:0000259" key="12">
    <source>
        <dbReference type="Pfam" id="PF10502"/>
    </source>
</evidence>
<dbReference type="Proteomes" id="UP000186583">
    <property type="component" value="Unassembled WGS sequence"/>
</dbReference>
<evidence type="ECO:0000256" key="6">
    <source>
        <dbReference type="ARBA" id="ARBA00022792"/>
    </source>
</evidence>
<dbReference type="CDD" id="cd06530">
    <property type="entry name" value="S26_SPase_I"/>
    <property type="match status" value="1"/>
</dbReference>
<protein>
    <recommendedName>
        <fullName evidence="3">Mitochondrial inner membrane protease subunit 2</fullName>
    </recommendedName>
</protein>
<proteinExistence type="inferred from homology"/>
<evidence type="ECO:0000313" key="13">
    <source>
        <dbReference type="EMBL" id="OLN87881.1"/>
    </source>
</evidence>
<keyword evidence="14" id="KW-1185">Reference proteome</keyword>
<evidence type="ECO:0000256" key="3">
    <source>
        <dbReference type="ARBA" id="ARBA00013650"/>
    </source>
</evidence>
<keyword evidence="9" id="KW-0496">Mitochondrion</keyword>
<evidence type="ECO:0000256" key="11">
    <source>
        <dbReference type="PIRSR" id="PIRSR600223-1"/>
    </source>
</evidence>
<dbReference type="PRINTS" id="PR00727">
    <property type="entry name" value="LEADERPTASE"/>
</dbReference>
<comment type="caution">
    <text evidence="13">The sequence shown here is derived from an EMBL/GenBank/DDBJ whole genome shotgun (WGS) entry which is preliminary data.</text>
</comment>
<dbReference type="AlphaFoldDB" id="A0A1Q8RU35"/>
<evidence type="ECO:0000256" key="2">
    <source>
        <dbReference type="ARBA" id="ARBA00007066"/>
    </source>
</evidence>
<name>A0A1Q8RU35_9PEZI</name>
<feature type="domain" description="Peptidase S26" evidence="12">
    <location>
        <begin position="29"/>
        <end position="111"/>
    </location>
</feature>
<dbReference type="STRING" id="708187.A0A1Q8RU35"/>
<accession>A0A1Q8RU35</accession>
<dbReference type="SUPFAM" id="SSF51306">
    <property type="entry name" value="LexA/Signal peptidase"/>
    <property type="match status" value="1"/>
</dbReference>
<evidence type="ECO:0000256" key="1">
    <source>
        <dbReference type="ARBA" id="ARBA00004434"/>
    </source>
</evidence>
<reference evidence="13 14" key="1">
    <citation type="submission" date="2016-11" db="EMBL/GenBank/DDBJ databases">
        <title>Draft Genome Assembly of Colletotrichum chlorophyti a pathogen of herbaceous plants.</title>
        <authorList>
            <person name="Gan P."/>
            <person name="Narusaka M."/>
            <person name="Tsushima A."/>
            <person name="Narusaka Y."/>
            <person name="Takano Y."/>
            <person name="Shirasu K."/>
        </authorList>
    </citation>
    <scope>NUCLEOTIDE SEQUENCE [LARGE SCALE GENOMIC DNA]</scope>
    <source>
        <strain evidence="13 14">NTL11</strain>
    </source>
</reference>
<evidence type="ECO:0000256" key="8">
    <source>
        <dbReference type="ARBA" id="ARBA00022989"/>
    </source>
</evidence>
<dbReference type="InterPro" id="IPR000223">
    <property type="entry name" value="Pept_S26A_signal_pept_1"/>
</dbReference>
<dbReference type="InterPro" id="IPR037730">
    <property type="entry name" value="IMP2"/>
</dbReference>
<evidence type="ECO:0000256" key="4">
    <source>
        <dbReference type="ARBA" id="ARBA00022670"/>
    </source>
</evidence>
<organism evidence="13 14">
    <name type="scientific">Colletotrichum chlorophyti</name>
    <dbReference type="NCBI Taxonomy" id="708187"/>
    <lineage>
        <taxon>Eukaryota</taxon>
        <taxon>Fungi</taxon>
        <taxon>Dikarya</taxon>
        <taxon>Ascomycota</taxon>
        <taxon>Pezizomycotina</taxon>
        <taxon>Sordariomycetes</taxon>
        <taxon>Hypocreomycetidae</taxon>
        <taxon>Glomerellales</taxon>
        <taxon>Glomerellaceae</taxon>
        <taxon>Colletotrichum</taxon>
    </lineage>
</organism>